<keyword evidence="2 4" id="KW-0808">Transferase</keyword>
<dbReference type="SUPFAM" id="SSF53335">
    <property type="entry name" value="S-adenosyl-L-methionine-dependent methyltransferases"/>
    <property type="match status" value="1"/>
</dbReference>
<keyword evidence="3 4" id="KW-0620">Polyamine biosynthesis</keyword>
<evidence type="ECO:0000256" key="5">
    <source>
        <dbReference type="PROSITE-ProRule" id="PRU00354"/>
    </source>
</evidence>
<comment type="caution">
    <text evidence="9">The sequence shown here is derived from an EMBL/GenBank/DDBJ whole genome shotgun (WGS) entry which is preliminary data.</text>
</comment>
<evidence type="ECO:0000259" key="8">
    <source>
        <dbReference type="PROSITE" id="PS51006"/>
    </source>
</evidence>
<reference evidence="9" key="1">
    <citation type="journal article" date="2020" name="mSystems">
        <title>Genome- and Community-Level Interaction Insights into Carbon Utilization and Element Cycling Functions of Hydrothermarchaeota in Hydrothermal Sediment.</title>
        <authorList>
            <person name="Zhou Z."/>
            <person name="Liu Y."/>
            <person name="Xu W."/>
            <person name="Pan J."/>
            <person name="Luo Z.H."/>
            <person name="Li M."/>
        </authorList>
    </citation>
    <scope>NUCLEOTIDE SEQUENCE [LARGE SCALE GENOMIC DNA]</scope>
    <source>
        <strain evidence="9">HyVt-102</strain>
    </source>
</reference>
<dbReference type="NCBIfam" id="TIGR00417">
    <property type="entry name" value="speE"/>
    <property type="match status" value="1"/>
</dbReference>
<dbReference type="Gene3D" id="3.40.50.150">
    <property type="entry name" value="Vaccinia Virus protein VP39"/>
    <property type="match status" value="1"/>
</dbReference>
<gene>
    <name evidence="4" type="primary">speE</name>
    <name evidence="9" type="ORF">ENF18_06595</name>
</gene>
<dbReference type="HAMAP" id="MF_00198">
    <property type="entry name" value="Spermidine_synth"/>
    <property type="match status" value="1"/>
</dbReference>
<dbReference type="PANTHER" id="PTHR11558:SF11">
    <property type="entry name" value="SPERMIDINE SYNTHASE"/>
    <property type="match status" value="1"/>
</dbReference>
<dbReference type="EMBL" id="DQWE01000311">
    <property type="protein sequence ID" value="HDI83440.1"/>
    <property type="molecule type" value="Genomic_DNA"/>
</dbReference>
<dbReference type="InterPro" id="IPR037163">
    <property type="entry name" value="Spermidine_synt_N_sf"/>
</dbReference>
<dbReference type="InterPro" id="IPR035246">
    <property type="entry name" value="Spermidine_synt_N"/>
</dbReference>
<dbReference type="InterPro" id="IPR001045">
    <property type="entry name" value="Spermi_synthase"/>
</dbReference>
<dbReference type="PANTHER" id="PTHR11558">
    <property type="entry name" value="SPERMIDINE/SPERMINE SYNTHASE"/>
    <property type="match status" value="1"/>
</dbReference>
<organism evidence="9">
    <name type="scientific">candidate division WOR-3 bacterium</name>
    <dbReference type="NCBI Taxonomy" id="2052148"/>
    <lineage>
        <taxon>Bacteria</taxon>
        <taxon>Bacteria division WOR-3</taxon>
    </lineage>
</organism>
<evidence type="ECO:0000256" key="6">
    <source>
        <dbReference type="RuleBase" id="RU003836"/>
    </source>
</evidence>
<dbReference type="GO" id="GO:0008295">
    <property type="term" value="P:spermidine biosynthetic process"/>
    <property type="evidence" value="ECO:0007669"/>
    <property type="project" value="UniProtKB-UniRule"/>
</dbReference>
<feature type="binding site" evidence="4">
    <location>
        <position position="61"/>
    </location>
    <ligand>
        <name>spermidine</name>
        <dbReference type="ChEBI" id="CHEBI:57834"/>
    </ligand>
</feature>
<evidence type="ECO:0000256" key="3">
    <source>
        <dbReference type="ARBA" id="ARBA00023115"/>
    </source>
</evidence>
<dbReference type="GO" id="GO:0004766">
    <property type="term" value="F:spermidine synthase activity"/>
    <property type="evidence" value="ECO:0007669"/>
    <property type="project" value="UniProtKB-UniRule"/>
</dbReference>
<accession>A0A7C0ZAB7</accession>
<dbReference type="Pfam" id="PF01564">
    <property type="entry name" value="Spermine_synth"/>
    <property type="match status" value="1"/>
</dbReference>
<name>A0A7C0ZAB7_UNCW3</name>
<feature type="binding site" evidence="4">
    <location>
        <position position="104"/>
    </location>
    <ligand>
        <name>S-methyl-5'-thioadenosine</name>
        <dbReference type="ChEBI" id="CHEBI:17509"/>
    </ligand>
</feature>
<evidence type="ECO:0000313" key="9">
    <source>
        <dbReference type="EMBL" id="HDI83440.1"/>
    </source>
</evidence>
<dbReference type="InterPro" id="IPR030373">
    <property type="entry name" value="PABS_CS"/>
</dbReference>
<dbReference type="UniPathway" id="UPA00248">
    <property type="reaction ID" value="UER00314"/>
</dbReference>
<dbReference type="Gene3D" id="2.30.140.10">
    <property type="entry name" value="Spermidine synthase, tetramerisation domain"/>
    <property type="match status" value="1"/>
</dbReference>
<feature type="binding site" evidence="4">
    <location>
        <position position="160"/>
    </location>
    <ligand>
        <name>S-methyl-5'-thioadenosine</name>
        <dbReference type="ChEBI" id="CHEBI:17509"/>
    </ligand>
</feature>
<dbReference type="GO" id="GO:0005829">
    <property type="term" value="C:cytosol"/>
    <property type="evidence" value="ECO:0007669"/>
    <property type="project" value="TreeGrafter"/>
</dbReference>
<dbReference type="CDD" id="cd02440">
    <property type="entry name" value="AdoMet_MTases"/>
    <property type="match status" value="1"/>
</dbReference>
<feature type="domain" description="PABS" evidence="8">
    <location>
        <begin position="1"/>
        <end position="230"/>
    </location>
</feature>
<dbReference type="PROSITE" id="PS51006">
    <property type="entry name" value="PABS_2"/>
    <property type="match status" value="1"/>
</dbReference>
<dbReference type="AlphaFoldDB" id="A0A7C0ZAB7"/>
<sequence length="263" mass="30527">MNWVSELQTSGLKISFRIKKVLYRKRSRYQLIEVFDTYEFGRMMMLDRKVMLTQRDEFIYHEMIVHPSVALLGEIKNVLVIGGGDGGTVRELLKYSPEKITLVEIDRFVVEASKKFFPEMGKVLDNPVVDIVFDDGAEFVKKTEDRYDLVIVDSTDPVGPGEVLFSEEFISHIFRITDVVAGQTESPFLHREIIVQYHKRLKKFFKNIVFYTANIPTYPSGVWSFTIGVNFEPVVRLKRSFQYYTPDVFESARIIPPAFRIDA</sequence>
<feature type="binding site" evidence="4">
    <location>
        <begin position="135"/>
        <end position="136"/>
    </location>
    <ligand>
        <name>S-methyl-5'-thioadenosine</name>
        <dbReference type="ChEBI" id="CHEBI:17509"/>
    </ligand>
</feature>
<evidence type="ECO:0000256" key="2">
    <source>
        <dbReference type="ARBA" id="ARBA00022679"/>
    </source>
</evidence>
<evidence type="ECO:0000256" key="1">
    <source>
        <dbReference type="ARBA" id="ARBA00007867"/>
    </source>
</evidence>
<dbReference type="NCBIfam" id="NF002010">
    <property type="entry name" value="PRK00811.1"/>
    <property type="match status" value="1"/>
</dbReference>
<proteinExistence type="inferred from homology"/>
<protein>
    <recommendedName>
        <fullName evidence="4">Polyamine aminopropyltransferase</fullName>
    </recommendedName>
    <alternativeName>
        <fullName evidence="4">Putrescine aminopropyltransferase</fullName>
        <shortName evidence="4">PAPT</shortName>
    </alternativeName>
    <alternativeName>
        <fullName evidence="4">Spermidine synthase</fullName>
        <shortName evidence="4">SPDS</shortName>
        <shortName evidence="4">SPDSY</shortName>
        <ecNumber evidence="4">2.5.1.16</ecNumber>
    </alternativeName>
</protein>
<evidence type="ECO:0000256" key="4">
    <source>
        <dbReference type="HAMAP-Rule" id="MF_00198"/>
    </source>
</evidence>
<comment type="function">
    <text evidence="4">Catalyzes the irreversible transfer of a propylamine group from the amino donor S-adenosylmethioninamine (decarboxy-AdoMet) to putrescine (1,4-diaminobutane) to yield spermidine.</text>
</comment>
<dbReference type="EC" id="2.5.1.16" evidence="4"/>
<evidence type="ECO:0000256" key="7">
    <source>
        <dbReference type="RuleBase" id="RU003837"/>
    </source>
</evidence>
<keyword evidence="4 7" id="KW-0745">Spermidine biosynthesis</keyword>
<comment type="catalytic activity">
    <reaction evidence="4 7">
        <text>S-adenosyl 3-(methylsulfanyl)propylamine + putrescine = S-methyl-5'-thioadenosine + spermidine + H(+)</text>
        <dbReference type="Rhea" id="RHEA:12721"/>
        <dbReference type="ChEBI" id="CHEBI:15378"/>
        <dbReference type="ChEBI" id="CHEBI:17509"/>
        <dbReference type="ChEBI" id="CHEBI:57443"/>
        <dbReference type="ChEBI" id="CHEBI:57834"/>
        <dbReference type="ChEBI" id="CHEBI:326268"/>
        <dbReference type="EC" id="2.5.1.16"/>
    </reaction>
</comment>
<comment type="pathway">
    <text evidence="4">Amine and polyamine biosynthesis; spermidine biosynthesis; spermidine from putrescine: step 1/1.</text>
</comment>
<dbReference type="InterPro" id="IPR030374">
    <property type="entry name" value="PABS"/>
</dbReference>
<dbReference type="PROSITE" id="PS01330">
    <property type="entry name" value="PABS_1"/>
    <property type="match status" value="1"/>
</dbReference>
<feature type="active site" description="Proton acceptor" evidence="4 5">
    <location>
        <position position="153"/>
    </location>
</feature>
<comment type="similarity">
    <text evidence="1 4 6">Belongs to the spermidine/spermine synthase family.</text>
</comment>
<feature type="binding site" evidence="4">
    <location>
        <position position="85"/>
    </location>
    <ligand>
        <name>spermidine</name>
        <dbReference type="ChEBI" id="CHEBI:57834"/>
    </ligand>
</feature>
<dbReference type="InterPro" id="IPR029063">
    <property type="entry name" value="SAM-dependent_MTases_sf"/>
</dbReference>
<feature type="binding site" evidence="4">
    <location>
        <begin position="153"/>
        <end position="156"/>
    </location>
    <ligand>
        <name>spermidine</name>
        <dbReference type="ChEBI" id="CHEBI:57834"/>
    </ligand>
</feature>
<dbReference type="Proteomes" id="UP000885847">
    <property type="component" value="Unassembled WGS sequence"/>
</dbReference>
<dbReference type="Pfam" id="PF17284">
    <property type="entry name" value="Spermine_synt_N"/>
    <property type="match status" value="1"/>
</dbReference>
<feature type="binding site" evidence="4">
    <location>
        <position position="30"/>
    </location>
    <ligand>
        <name>S-methyl-5'-thioadenosine</name>
        <dbReference type="ChEBI" id="CHEBI:17509"/>
    </ligand>
</feature>
<comment type="subunit">
    <text evidence="4">Homodimer or homotetramer.</text>
</comment>